<comment type="caution">
    <text evidence="2">The sequence shown here is derived from an EMBL/GenBank/DDBJ whole genome shotgun (WGS) entry which is preliminary data.</text>
</comment>
<organism evidence="2 3">
    <name type="scientific">Prorocentrum cordatum</name>
    <dbReference type="NCBI Taxonomy" id="2364126"/>
    <lineage>
        <taxon>Eukaryota</taxon>
        <taxon>Sar</taxon>
        <taxon>Alveolata</taxon>
        <taxon>Dinophyceae</taxon>
        <taxon>Prorocentrales</taxon>
        <taxon>Prorocentraceae</taxon>
        <taxon>Prorocentrum</taxon>
    </lineage>
</organism>
<name>A0ABN9XJ20_9DINO</name>
<feature type="region of interest" description="Disordered" evidence="1">
    <location>
        <begin position="70"/>
        <end position="169"/>
    </location>
</feature>
<dbReference type="Proteomes" id="UP001189429">
    <property type="component" value="Unassembled WGS sequence"/>
</dbReference>
<feature type="compositionally biased region" description="Low complexity" evidence="1">
    <location>
        <begin position="112"/>
        <end position="125"/>
    </location>
</feature>
<evidence type="ECO:0000256" key="1">
    <source>
        <dbReference type="SAM" id="MobiDB-lite"/>
    </source>
</evidence>
<gene>
    <name evidence="2" type="ORF">PCOR1329_LOCUS76099</name>
</gene>
<feature type="compositionally biased region" description="Gly residues" evidence="1">
    <location>
        <begin position="18"/>
        <end position="30"/>
    </location>
</feature>
<accession>A0ABN9XJ20</accession>
<evidence type="ECO:0008006" key="4">
    <source>
        <dbReference type="Google" id="ProtNLM"/>
    </source>
</evidence>
<protein>
    <recommendedName>
        <fullName evidence="4">Solute carrier family 40 protein</fullName>
    </recommendedName>
</protein>
<feature type="compositionally biased region" description="Polar residues" evidence="1">
    <location>
        <begin position="8"/>
        <end position="17"/>
    </location>
</feature>
<feature type="region of interest" description="Disordered" evidence="1">
    <location>
        <begin position="5"/>
        <end position="34"/>
    </location>
</feature>
<evidence type="ECO:0000313" key="3">
    <source>
        <dbReference type="Proteomes" id="UP001189429"/>
    </source>
</evidence>
<keyword evidence="3" id="KW-1185">Reference proteome</keyword>
<feature type="compositionally biased region" description="Pro residues" evidence="1">
    <location>
        <begin position="79"/>
        <end position="95"/>
    </location>
</feature>
<sequence length="319" mass="35570">MLLCQSMLEPSTHLSQNGYGGRPTRGGSFGQGRDVSPDLVCRPVFCRPLPLFPPPPSSARVPRATICACAPPPSRDRPPPPPSWPPTGGPEPAPGPRGAGAGAGRAARCRSRSPGPRSAARGRTASGRRWKLPWRKIAGGTTGRCRRWRRDRSAQRTRSTGPRRSGDERWSCCERRWPSLASREPPRLCPPPPRCPRPWSDPRRCVFVLWRYVCIVVSPPGLVTDGLGSRRRGLGRHGRYWWLPDRPICRLRCWYRIREPCMSRLVANRCAYGIQLVSMLLVPQMLPYFRAIGFANAASSLCFGFAASRDRYYAQPTPP</sequence>
<dbReference type="EMBL" id="CAUYUJ010020434">
    <property type="protein sequence ID" value="CAK0898139.1"/>
    <property type="molecule type" value="Genomic_DNA"/>
</dbReference>
<reference evidence="2" key="1">
    <citation type="submission" date="2023-10" db="EMBL/GenBank/DDBJ databases">
        <authorList>
            <person name="Chen Y."/>
            <person name="Shah S."/>
            <person name="Dougan E. K."/>
            <person name="Thang M."/>
            <person name="Chan C."/>
        </authorList>
    </citation>
    <scope>NUCLEOTIDE SEQUENCE [LARGE SCALE GENOMIC DNA]</scope>
</reference>
<evidence type="ECO:0000313" key="2">
    <source>
        <dbReference type="EMBL" id="CAK0898139.1"/>
    </source>
</evidence>
<proteinExistence type="predicted"/>